<dbReference type="Proteomes" id="UP000772434">
    <property type="component" value="Unassembled WGS sequence"/>
</dbReference>
<accession>A0A9P5U621</accession>
<feature type="region of interest" description="Disordered" evidence="1">
    <location>
        <begin position="150"/>
        <end position="169"/>
    </location>
</feature>
<evidence type="ECO:0000256" key="1">
    <source>
        <dbReference type="SAM" id="MobiDB-lite"/>
    </source>
</evidence>
<reference evidence="3" key="1">
    <citation type="submission" date="2020-11" db="EMBL/GenBank/DDBJ databases">
        <authorList>
            <consortium name="DOE Joint Genome Institute"/>
            <person name="Ahrendt S."/>
            <person name="Riley R."/>
            <person name="Andreopoulos W."/>
            <person name="Labutti K."/>
            <person name="Pangilinan J."/>
            <person name="Ruiz-Duenas F.J."/>
            <person name="Barrasa J.M."/>
            <person name="Sanchez-Garcia M."/>
            <person name="Camarero S."/>
            <person name="Miyauchi S."/>
            <person name="Serrano A."/>
            <person name="Linde D."/>
            <person name="Babiker R."/>
            <person name="Drula E."/>
            <person name="Ayuso-Fernandez I."/>
            <person name="Pacheco R."/>
            <person name="Padilla G."/>
            <person name="Ferreira P."/>
            <person name="Barriuso J."/>
            <person name="Kellner H."/>
            <person name="Castanera R."/>
            <person name="Alfaro M."/>
            <person name="Ramirez L."/>
            <person name="Pisabarro A.G."/>
            <person name="Kuo A."/>
            <person name="Tritt A."/>
            <person name="Lipzen A."/>
            <person name="He G."/>
            <person name="Yan M."/>
            <person name="Ng V."/>
            <person name="Cullen D."/>
            <person name="Martin F."/>
            <person name="Rosso M.-N."/>
            <person name="Henrissat B."/>
            <person name="Hibbett D."/>
            <person name="Martinez A.T."/>
            <person name="Grigoriev I.V."/>
        </authorList>
    </citation>
    <scope>NUCLEOTIDE SEQUENCE</scope>
    <source>
        <strain evidence="3">AH 40177</strain>
    </source>
</reference>
<protein>
    <submittedName>
        <fullName evidence="3">Uncharacterized protein</fullName>
    </submittedName>
</protein>
<evidence type="ECO:0000313" key="3">
    <source>
        <dbReference type="EMBL" id="KAF9067531.1"/>
    </source>
</evidence>
<organism evidence="3 4">
    <name type="scientific">Rhodocollybia butyracea</name>
    <dbReference type="NCBI Taxonomy" id="206335"/>
    <lineage>
        <taxon>Eukaryota</taxon>
        <taxon>Fungi</taxon>
        <taxon>Dikarya</taxon>
        <taxon>Basidiomycota</taxon>
        <taxon>Agaricomycotina</taxon>
        <taxon>Agaricomycetes</taxon>
        <taxon>Agaricomycetidae</taxon>
        <taxon>Agaricales</taxon>
        <taxon>Marasmiineae</taxon>
        <taxon>Omphalotaceae</taxon>
        <taxon>Rhodocollybia</taxon>
    </lineage>
</organism>
<evidence type="ECO:0000256" key="2">
    <source>
        <dbReference type="SAM" id="Phobius"/>
    </source>
</evidence>
<keyword evidence="2" id="KW-1133">Transmembrane helix</keyword>
<name>A0A9P5U621_9AGAR</name>
<feature type="transmembrane region" description="Helical" evidence="2">
    <location>
        <begin position="184"/>
        <end position="207"/>
    </location>
</feature>
<dbReference type="OrthoDB" id="206335at2759"/>
<keyword evidence="2" id="KW-0812">Transmembrane</keyword>
<proteinExistence type="predicted"/>
<dbReference type="AlphaFoldDB" id="A0A9P5U621"/>
<dbReference type="EMBL" id="JADNRY010000072">
    <property type="protein sequence ID" value="KAF9067531.1"/>
    <property type="molecule type" value="Genomic_DNA"/>
</dbReference>
<keyword evidence="2" id="KW-0472">Membrane</keyword>
<comment type="caution">
    <text evidence="3">The sequence shown here is derived from an EMBL/GenBank/DDBJ whole genome shotgun (WGS) entry which is preliminary data.</text>
</comment>
<sequence length="280" mass="30058">MRAQQWSLCGRRSSIPDVHVQGGYGRAVRRSSWAAGTGGEKIRTAVIDHGNPGMMHGSARGWVTACANPSEGVLGGTIAPPPPTEPTFESLSSTLLKTSTHLQTIHSSLPARSALIIFTLNGRNATFEASIQKGLSVGQLGERKRWTAADDGFGRGGGAGEGMKASGSTLDHDEKRARLRLIQFIGGISIVGFPLSFVFLHLLLALLPSALLPMDEAVLADPKGRWRERKIIALESWTHANPSEKTALISYFNALFQDARNYCTKPEISSSTAVALQSNR</sequence>
<evidence type="ECO:0000313" key="4">
    <source>
        <dbReference type="Proteomes" id="UP000772434"/>
    </source>
</evidence>
<gene>
    <name evidence="3" type="ORF">BDP27DRAFT_1364856</name>
</gene>
<keyword evidence="4" id="KW-1185">Reference proteome</keyword>